<keyword evidence="2" id="KW-1185">Reference proteome</keyword>
<dbReference type="Proteomes" id="UP001632037">
    <property type="component" value="Unassembled WGS sequence"/>
</dbReference>
<gene>
    <name evidence="1" type="ORF">V7S43_016870</name>
</gene>
<sequence length="70" mass="7897">MNIRDSRSDVVMEVDLADGKIRGYWKGRVPDAKPGELKAVNPLKRGPRDLGWELSPGESCGYWKYYSPGK</sequence>
<dbReference type="EMBL" id="JBIMZQ010000056">
    <property type="protein sequence ID" value="KAL3658242.1"/>
    <property type="molecule type" value="Genomic_DNA"/>
</dbReference>
<proteinExistence type="predicted"/>
<accession>A0ABD3EVB5</accession>
<evidence type="ECO:0000313" key="2">
    <source>
        <dbReference type="Proteomes" id="UP001632037"/>
    </source>
</evidence>
<comment type="caution">
    <text evidence="1">The sequence shown here is derived from an EMBL/GenBank/DDBJ whole genome shotgun (WGS) entry which is preliminary data.</text>
</comment>
<evidence type="ECO:0000313" key="1">
    <source>
        <dbReference type="EMBL" id="KAL3658242.1"/>
    </source>
</evidence>
<organism evidence="1 2">
    <name type="scientific">Phytophthora oleae</name>
    <dbReference type="NCBI Taxonomy" id="2107226"/>
    <lineage>
        <taxon>Eukaryota</taxon>
        <taxon>Sar</taxon>
        <taxon>Stramenopiles</taxon>
        <taxon>Oomycota</taxon>
        <taxon>Peronosporomycetes</taxon>
        <taxon>Peronosporales</taxon>
        <taxon>Peronosporaceae</taxon>
        <taxon>Phytophthora</taxon>
    </lineage>
</organism>
<name>A0ABD3EVB5_9STRA</name>
<dbReference type="AlphaFoldDB" id="A0ABD3EVB5"/>
<reference evidence="1 2" key="1">
    <citation type="submission" date="2024-09" db="EMBL/GenBank/DDBJ databases">
        <title>Genome sequencing and assembly of Phytophthora oleae, isolate VK10A, causative agent of rot of olive drupes.</title>
        <authorList>
            <person name="Conti Taguali S."/>
            <person name="Riolo M."/>
            <person name="La Spada F."/>
            <person name="Cacciola S.O."/>
            <person name="Dionisio G."/>
        </authorList>
    </citation>
    <scope>NUCLEOTIDE SEQUENCE [LARGE SCALE GENOMIC DNA]</scope>
    <source>
        <strain evidence="1 2">VK10A</strain>
    </source>
</reference>
<protein>
    <submittedName>
        <fullName evidence="1">Uncharacterized protein</fullName>
    </submittedName>
</protein>